<dbReference type="AlphaFoldDB" id="A0A7E4UUN8"/>
<evidence type="ECO:0000256" key="1">
    <source>
        <dbReference type="ARBA" id="ARBA00007527"/>
    </source>
</evidence>
<dbReference type="GO" id="GO:0006309">
    <property type="term" value="P:apoptotic DNA fragmentation"/>
    <property type="evidence" value="ECO:0007669"/>
    <property type="project" value="TreeGrafter"/>
</dbReference>
<name>A0A7E4UUN8_PANRE</name>
<evidence type="ECO:0000256" key="2">
    <source>
        <dbReference type="ARBA" id="ARBA00022801"/>
    </source>
</evidence>
<evidence type="ECO:0000256" key="3">
    <source>
        <dbReference type="SAM" id="SignalP"/>
    </source>
</evidence>
<dbReference type="InterPro" id="IPR004947">
    <property type="entry name" value="DNase_II"/>
</dbReference>
<keyword evidence="3" id="KW-0732">Signal</keyword>
<dbReference type="Proteomes" id="UP000492821">
    <property type="component" value="Unassembled WGS sequence"/>
</dbReference>
<keyword evidence="4" id="KW-1185">Reference proteome</keyword>
<dbReference type="PANTHER" id="PTHR10858">
    <property type="entry name" value="DEOXYRIBONUCLEASE II"/>
    <property type="match status" value="1"/>
</dbReference>
<evidence type="ECO:0000313" key="5">
    <source>
        <dbReference type="WBParaSite" id="Pan_g13073.t1"/>
    </source>
</evidence>
<reference evidence="4" key="1">
    <citation type="journal article" date="2013" name="Genetics">
        <title>The draft genome and transcriptome of Panagrellus redivivus are shaped by the harsh demands of a free-living lifestyle.</title>
        <authorList>
            <person name="Srinivasan J."/>
            <person name="Dillman A.R."/>
            <person name="Macchietto M.G."/>
            <person name="Heikkinen L."/>
            <person name="Lakso M."/>
            <person name="Fracchia K.M."/>
            <person name="Antoshechkin I."/>
            <person name="Mortazavi A."/>
            <person name="Wong G."/>
            <person name="Sternberg P.W."/>
        </authorList>
    </citation>
    <scope>NUCLEOTIDE SEQUENCE [LARGE SCALE GENOMIC DNA]</scope>
    <source>
        <strain evidence="4">MT8872</strain>
    </source>
</reference>
<dbReference type="CDD" id="cd09121">
    <property type="entry name" value="PLDc_DNaseII_2"/>
    <property type="match status" value="1"/>
</dbReference>
<sequence length="353" mass="39273">MRLILGLCVVFLTCLASHAIKLQCRDMQNRPVDWFIAYKLPSSPHFIYTDNATPDWVPSEASIDDQTSALGYTLNGLLQTSKNSKNDHVYAVYNDEHPRSKKTDSYRAHAKGAFAFDDFTGFWLVHSVPGFIDLKSDKYEYPGTGMRFGQTFICLSLSVTALTELGKHLETLQPSIVGSNMPDSFAKLAPALARAVGQKRPSKNLNATIVQGVETLGGANFKLFSKNRKFHKDLYTDLVAPTLSTPLFVESWLNGGAEDLASDCNSTNKVMNIRSLDLANRIQFSSAKDHSKWAVSDNPRKPFVCIGDINRQKSQFDRGGGTVCFRNATLWRIFRSNVGEVQCCDQKVHTTCP</sequence>
<keyword evidence="2" id="KW-0378">Hydrolase</keyword>
<dbReference type="PANTHER" id="PTHR10858:SF30">
    <property type="entry name" value="CELL-DEATH-RELATED NUCLEASE 7"/>
    <property type="match status" value="1"/>
</dbReference>
<feature type="signal peptide" evidence="3">
    <location>
        <begin position="1"/>
        <end position="19"/>
    </location>
</feature>
<dbReference type="WBParaSite" id="Pan_g13073.t1">
    <property type="protein sequence ID" value="Pan_g13073.t1"/>
    <property type="gene ID" value="Pan_g13073"/>
</dbReference>
<dbReference type="CDD" id="cd09120">
    <property type="entry name" value="PLDc_DNaseII_1"/>
    <property type="match status" value="1"/>
</dbReference>
<evidence type="ECO:0000313" key="4">
    <source>
        <dbReference type="Proteomes" id="UP000492821"/>
    </source>
</evidence>
<proteinExistence type="inferred from homology"/>
<organism evidence="4 5">
    <name type="scientific">Panagrellus redivivus</name>
    <name type="common">Microworm</name>
    <dbReference type="NCBI Taxonomy" id="6233"/>
    <lineage>
        <taxon>Eukaryota</taxon>
        <taxon>Metazoa</taxon>
        <taxon>Ecdysozoa</taxon>
        <taxon>Nematoda</taxon>
        <taxon>Chromadorea</taxon>
        <taxon>Rhabditida</taxon>
        <taxon>Tylenchina</taxon>
        <taxon>Panagrolaimomorpha</taxon>
        <taxon>Panagrolaimoidea</taxon>
        <taxon>Panagrolaimidae</taxon>
        <taxon>Panagrellus</taxon>
    </lineage>
</organism>
<dbReference type="Pfam" id="PF03265">
    <property type="entry name" value="DNase_II"/>
    <property type="match status" value="1"/>
</dbReference>
<protein>
    <submittedName>
        <fullName evidence="5">Deoxyribonuclease II</fullName>
    </submittedName>
</protein>
<reference evidence="5" key="2">
    <citation type="submission" date="2020-10" db="UniProtKB">
        <authorList>
            <consortium name="WormBaseParasite"/>
        </authorList>
    </citation>
    <scope>IDENTIFICATION</scope>
</reference>
<feature type="chain" id="PRO_5028815256" evidence="3">
    <location>
        <begin position="20"/>
        <end position="353"/>
    </location>
</feature>
<comment type="similarity">
    <text evidence="1">Belongs to the DNase II family.</text>
</comment>
<dbReference type="GO" id="GO:0004531">
    <property type="term" value="F:deoxyribonuclease II activity"/>
    <property type="evidence" value="ECO:0007669"/>
    <property type="project" value="InterPro"/>
</dbReference>
<accession>A0A7E4UUN8</accession>